<name>A0A147F0S6_MICTE</name>
<dbReference type="RefSeq" id="WP_058622634.1">
    <property type="nucleotide sequence ID" value="NZ_LDRT01000015.1"/>
</dbReference>
<accession>A0A147F0S6</accession>
<dbReference type="PANTHER" id="PTHR43603:SF1">
    <property type="entry name" value="ZINC-REGULATED GTPASE METALLOPROTEIN ACTIVATOR 1"/>
    <property type="match status" value="1"/>
</dbReference>
<dbReference type="Proteomes" id="UP000075025">
    <property type="component" value="Unassembled WGS sequence"/>
</dbReference>
<dbReference type="InterPro" id="IPR051927">
    <property type="entry name" value="Zn_Chap_cDPG_Synth"/>
</dbReference>
<dbReference type="AlphaFoldDB" id="A0A147F0S6"/>
<reference evidence="2 3" key="1">
    <citation type="journal article" date="2016" name="Front. Microbiol.">
        <title>Genomic Resource of Rice Seed Associated Bacteria.</title>
        <authorList>
            <person name="Midha S."/>
            <person name="Bansal K."/>
            <person name="Sharma S."/>
            <person name="Kumar N."/>
            <person name="Patil P.P."/>
            <person name="Chaudhry V."/>
            <person name="Patil P.B."/>
        </authorList>
    </citation>
    <scope>NUCLEOTIDE SEQUENCE [LARGE SCALE GENOMIC DNA]</scope>
    <source>
        <strain evidence="2 3">NS220</strain>
    </source>
</reference>
<dbReference type="InterPro" id="IPR011629">
    <property type="entry name" value="CobW-like_C"/>
</dbReference>
<sequence>MSRTIAIMGVCAPERRTYAERTAVALARPLHLLRHSDLRAAHALPLPRPRADDENAVVDLGTDVDLIHAIAARGGHEVEAVCVVDARHMIGDLLDDAPLVASARPGDTRGDVGARARQGALALELATRIVWVNWDQVPTSALAVQMALASHLNPGAVVRLSRDPLSDLASGGSNQGEILERAGWVHALNEEHDPYMRDNRVMTLRYDQVRPFHPGRLSAALDRLDNGAAGRLVRSAGFCRLATRLGILARWEHVGSAMWIEPIGADDGRMGLGQEIAFTGLDLSAPRLAHILDGAALTDAEFAAGPSAWASFPDPLPAWPAVESSIPDATD</sequence>
<evidence type="ECO:0000313" key="2">
    <source>
        <dbReference type="EMBL" id="KTR96300.1"/>
    </source>
</evidence>
<dbReference type="Pfam" id="PF07683">
    <property type="entry name" value="CobW_C"/>
    <property type="match status" value="1"/>
</dbReference>
<dbReference type="EMBL" id="LDRT01000015">
    <property type="protein sequence ID" value="KTR96300.1"/>
    <property type="molecule type" value="Genomic_DNA"/>
</dbReference>
<comment type="caution">
    <text evidence="2">The sequence shown here is derived from an EMBL/GenBank/DDBJ whole genome shotgun (WGS) entry which is preliminary data.</text>
</comment>
<protein>
    <recommendedName>
        <fullName evidence="1">CobW C-terminal domain-containing protein</fullName>
    </recommendedName>
</protein>
<dbReference type="OrthoDB" id="9808822at2"/>
<organism evidence="2 3">
    <name type="scientific">Microbacterium testaceum</name>
    <name type="common">Aureobacterium testaceum</name>
    <name type="synonym">Brevibacterium testaceum</name>
    <dbReference type="NCBI Taxonomy" id="2033"/>
    <lineage>
        <taxon>Bacteria</taxon>
        <taxon>Bacillati</taxon>
        <taxon>Actinomycetota</taxon>
        <taxon>Actinomycetes</taxon>
        <taxon>Micrococcales</taxon>
        <taxon>Microbacteriaceae</taxon>
        <taxon>Microbacterium</taxon>
    </lineage>
</organism>
<evidence type="ECO:0000313" key="3">
    <source>
        <dbReference type="Proteomes" id="UP000075025"/>
    </source>
</evidence>
<dbReference type="PANTHER" id="PTHR43603">
    <property type="entry name" value="COBW DOMAIN-CONTAINING PROTEIN DDB_G0274527"/>
    <property type="match status" value="1"/>
</dbReference>
<gene>
    <name evidence="2" type="ORF">NS220_02975</name>
</gene>
<dbReference type="SMART" id="SM00833">
    <property type="entry name" value="CobW_C"/>
    <property type="match status" value="1"/>
</dbReference>
<dbReference type="PATRIC" id="fig|2033.6.peg.964"/>
<evidence type="ECO:0000259" key="1">
    <source>
        <dbReference type="SMART" id="SM00833"/>
    </source>
</evidence>
<proteinExistence type="predicted"/>
<feature type="domain" description="CobW C-terminal" evidence="1">
    <location>
        <begin position="201"/>
        <end position="296"/>
    </location>
</feature>